<reference evidence="2" key="1">
    <citation type="journal article" date="2007" name="Microbiology">
        <title>Comparative analysis of the Corynebacterium glutamicum group and complete genome sequence of strain R.</title>
        <authorList>
            <person name="Yukawa H."/>
            <person name="Omumasaba C.A."/>
            <person name="Nonaka H."/>
            <person name="Kos P."/>
            <person name="Okai N."/>
            <person name="Suzuki N."/>
            <person name="Suda M."/>
            <person name="Tsuge Y."/>
            <person name="Watanabe J."/>
            <person name="Ikeda Y."/>
            <person name="Vertes A.A."/>
            <person name="Inui M."/>
        </authorList>
    </citation>
    <scope>NUCLEOTIDE SEQUENCE</scope>
    <source>
        <strain evidence="2">R</strain>
    </source>
</reference>
<dbReference type="AlphaFoldDB" id="A0AB72VGY4"/>
<dbReference type="Pfam" id="PF05973">
    <property type="entry name" value="Gp49"/>
    <property type="match status" value="1"/>
</dbReference>
<accession>A0AB72VGY4</accession>
<gene>
    <name evidence="2" type="ordered locus">cgR_6007</name>
</gene>
<protein>
    <submittedName>
        <fullName evidence="2">Uncharacterized protein</fullName>
    </submittedName>
</protein>
<dbReference type="EMBL" id="AP009044">
    <property type="protein sequence ID" value="BAQ21069.1"/>
    <property type="molecule type" value="Genomic_DNA"/>
</dbReference>
<dbReference type="KEGG" id="cgt:cgR_6007"/>
<proteinExistence type="predicted"/>
<feature type="compositionally biased region" description="Polar residues" evidence="1">
    <location>
        <begin position="78"/>
        <end position="90"/>
    </location>
</feature>
<organism evidence="2">
    <name type="scientific">Corynebacterium glutamicum (strain R)</name>
    <dbReference type="NCBI Taxonomy" id="340322"/>
    <lineage>
        <taxon>Bacteria</taxon>
        <taxon>Bacillati</taxon>
        <taxon>Actinomycetota</taxon>
        <taxon>Actinomycetes</taxon>
        <taxon>Mycobacteriales</taxon>
        <taxon>Corynebacteriaceae</taxon>
        <taxon>Corynebacterium</taxon>
    </lineage>
</organism>
<evidence type="ECO:0000313" key="2">
    <source>
        <dbReference type="EMBL" id="BAQ21069.1"/>
    </source>
</evidence>
<sequence>MKELRPREKSRAKNIRIVFGFDPHRHAIFLVAGDKTSQWDKWYSKHIPEQMKDLATTSNNSRKATNSYLLRENPLIETGTTHPQSLRRTP</sequence>
<evidence type="ECO:0000256" key="1">
    <source>
        <dbReference type="SAM" id="MobiDB-lite"/>
    </source>
</evidence>
<dbReference type="InterPro" id="IPR009241">
    <property type="entry name" value="HigB-like"/>
</dbReference>
<feature type="region of interest" description="Disordered" evidence="1">
    <location>
        <begin position="67"/>
        <end position="90"/>
    </location>
</feature>
<dbReference type="Proteomes" id="UP000006698">
    <property type="component" value="Chromosome"/>
</dbReference>
<name>A0AB72VGY4_CORGB</name>